<dbReference type="NCBIfam" id="TIGR01179">
    <property type="entry name" value="galE"/>
    <property type="match status" value="1"/>
</dbReference>
<dbReference type="PANTHER" id="PTHR43725:SF53">
    <property type="entry name" value="UDP-ARABINOSE 4-EPIMERASE 1"/>
    <property type="match status" value="1"/>
</dbReference>
<dbReference type="Gene3D" id="3.40.50.720">
    <property type="entry name" value="NAD(P)-binding Rossmann-like Domain"/>
    <property type="match status" value="1"/>
</dbReference>
<dbReference type="SUPFAM" id="SSF51735">
    <property type="entry name" value="NAD(P)-binding Rossmann-fold domains"/>
    <property type="match status" value="1"/>
</dbReference>
<dbReference type="Proteomes" id="UP000630887">
    <property type="component" value="Unassembled WGS sequence"/>
</dbReference>
<comment type="pathway">
    <text evidence="3">Carbohydrate metabolism; galactose metabolism.</text>
</comment>
<keyword evidence="9" id="KW-0119">Carbohydrate metabolism</keyword>
<keyword evidence="8" id="KW-0413">Isomerase</keyword>
<dbReference type="PANTHER" id="PTHR43725">
    <property type="entry name" value="UDP-GLUCOSE 4-EPIMERASE"/>
    <property type="match status" value="1"/>
</dbReference>
<evidence type="ECO:0000256" key="5">
    <source>
        <dbReference type="ARBA" id="ARBA00013189"/>
    </source>
</evidence>
<evidence type="ECO:0000256" key="8">
    <source>
        <dbReference type="ARBA" id="ARBA00023235"/>
    </source>
</evidence>
<dbReference type="InterPro" id="IPR005886">
    <property type="entry name" value="UDP_G4E"/>
</dbReference>
<evidence type="ECO:0000256" key="4">
    <source>
        <dbReference type="ARBA" id="ARBA00007637"/>
    </source>
</evidence>
<evidence type="ECO:0000256" key="7">
    <source>
        <dbReference type="ARBA" id="ARBA00023027"/>
    </source>
</evidence>
<name>A0A8J3PBL7_9ACTN</name>
<evidence type="ECO:0000256" key="11">
    <source>
        <dbReference type="ARBA" id="ARBA00033067"/>
    </source>
</evidence>
<evidence type="ECO:0000256" key="10">
    <source>
        <dbReference type="ARBA" id="ARBA00031367"/>
    </source>
</evidence>
<dbReference type="InterPro" id="IPR036291">
    <property type="entry name" value="NAD(P)-bd_dom_sf"/>
</dbReference>
<evidence type="ECO:0000256" key="1">
    <source>
        <dbReference type="ARBA" id="ARBA00000083"/>
    </source>
</evidence>
<evidence type="ECO:0000313" key="14">
    <source>
        <dbReference type="Proteomes" id="UP000630887"/>
    </source>
</evidence>
<evidence type="ECO:0000259" key="12">
    <source>
        <dbReference type="Pfam" id="PF01370"/>
    </source>
</evidence>
<accession>A0A8J3PBL7</accession>
<comment type="similarity">
    <text evidence="4">Belongs to the NAD(P)-dependent epimerase/dehydratase family.</text>
</comment>
<evidence type="ECO:0000256" key="6">
    <source>
        <dbReference type="ARBA" id="ARBA00018569"/>
    </source>
</evidence>
<evidence type="ECO:0000256" key="2">
    <source>
        <dbReference type="ARBA" id="ARBA00001911"/>
    </source>
</evidence>
<comment type="cofactor">
    <cofactor evidence="2">
        <name>NAD(+)</name>
        <dbReference type="ChEBI" id="CHEBI:57540"/>
    </cofactor>
</comment>
<keyword evidence="14" id="KW-1185">Reference proteome</keyword>
<evidence type="ECO:0000256" key="3">
    <source>
        <dbReference type="ARBA" id="ARBA00004947"/>
    </source>
</evidence>
<comment type="catalytic activity">
    <reaction evidence="1">
        <text>UDP-alpha-D-glucose = UDP-alpha-D-galactose</text>
        <dbReference type="Rhea" id="RHEA:22168"/>
        <dbReference type="ChEBI" id="CHEBI:58885"/>
        <dbReference type="ChEBI" id="CHEBI:66914"/>
        <dbReference type="EC" id="5.1.3.2"/>
    </reaction>
</comment>
<evidence type="ECO:0000256" key="9">
    <source>
        <dbReference type="ARBA" id="ARBA00023277"/>
    </source>
</evidence>
<dbReference type="InterPro" id="IPR001509">
    <property type="entry name" value="Epimerase_deHydtase"/>
</dbReference>
<sequence>MTDSVPGAPTHRGLKVLITGGAGYIGSTIATACLDAGLTPVILDNLSTGRREFTTGRAFFEGDIADGALVDRVFAEHPEIFAVVHCAALTVVPDSVAQPLRYYRENLAKTVDFVDHLLRNGCRRLIFSSTAAIYQPGPEFTVDEDSPIGPVSPYGRTKAMVEAVLADVCAAEDFAVISLRYFNPIGADPQMRTGLQLPRPTHALGKMIEAVETGEPFRITGTDFESHDGTGIRDYIHVWDLARAHVAALVQFDEVLAGEPEPHLAVNIGTGRGTTVRELVDALDAVRGVPLPTVAAPRRAGDVVGAHTRVDRARKLLDFSCEYTVEDGVRHALEWAAVRAERLDAPASRG</sequence>
<evidence type="ECO:0000313" key="13">
    <source>
        <dbReference type="EMBL" id="GIG09071.1"/>
    </source>
</evidence>
<dbReference type="RefSeq" id="WP_239167740.1">
    <property type="nucleotide sequence ID" value="NZ_BAAALC010000010.1"/>
</dbReference>
<dbReference type="AlphaFoldDB" id="A0A8J3PBL7"/>
<reference evidence="13 14" key="1">
    <citation type="submission" date="2021-01" db="EMBL/GenBank/DDBJ databases">
        <title>Whole genome shotgun sequence of Catellatospora coxensis NBRC 107359.</title>
        <authorList>
            <person name="Komaki H."/>
            <person name="Tamura T."/>
        </authorList>
    </citation>
    <scope>NUCLEOTIDE SEQUENCE [LARGE SCALE GENOMIC DNA]</scope>
    <source>
        <strain evidence="13 14">NBRC 107359</strain>
    </source>
</reference>
<dbReference type="GO" id="GO:0003978">
    <property type="term" value="F:UDP-glucose 4-epimerase activity"/>
    <property type="evidence" value="ECO:0007669"/>
    <property type="project" value="UniProtKB-EC"/>
</dbReference>
<dbReference type="UniPathway" id="UPA00214"/>
<comment type="caution">
    <text evidence="13">The sequence shown here is derived from an EMBL/GenBank/DDBJ whole genome shotgun (WGS) entry which is preliminary data.</text>
</comment>
<dbReference type="EMBL" id="BONI01000058">
    <property type="protein sequence ID" value="GIG09071.1"/>
    <property type="molecule type" value="Genomic_DNA"/>
</dbReference>
<proteinExistence type="inferred from homology"/>
<keyword evidence="7" id="KW-0520">NAD</keyword>
<organism evidence="13 14">
    <name type="scientific">Catellatospora coxensis</name>
    <dbReference type="NCBI Taxonomy" id="310354"/>
    <lineage>
        <taxon>Bacteria</taxon>
        <taxon>Bacillati</taxon>
        <taxon>Actinomycetota</taxon>
        <taxon>Actinomycetes</taxon>
        <taxon>Micromonosporales</taxon>
        <taxon>Micromonosporaceae</taxon>
        <taxon>Catellatospora</taxon>
    </lineage>
</organism>
<dbReference type="GO" id="GO:0033499">
    <property type="term" value="P:galactose catabolic process via UDP-galactose, Leloir pathway"/>
    <property type="evidence" value="ECO:0007669"/>
    <property type="project" value="TreeGrafter"/>
</dbReference>
<dbReference type="EC" id="5.1.3.2" evidence="5"/>
<feature type="domain" description="NAD-dependent epimerase/dehydratase" evidence="12">
    <location>
        <begin position="16"/>
        <end position="269"/>
    </location>
</feature>
<gene>
    <name evidence="13" type="primary">galE_2</name>
    <name evidence="13" type="ORF">Cco03nite_57710</name>
</gene>
<protein>
    <recommendedName>
        <fullName evidence="6">UDP-glucose 4-epimerase</fullName>
        <ecNumber evidence="5">5.1.3.2</ecNumber>
    </recommendedName>
    <alternativeName>
        <fullName evidence="11">Galactowaldenase</fullName>
    </alternativeName>
    <alternativeName>
        <fullName evidence="10">UDP-galactose 4-epimerase</fullName>
    </alternativeName>
</protein>
<dbReference type="Gene3D" id="3.90.25.10">
    <property type="entry name" value="UDP-galactose 4-epimerase, domain 1"/>
    <property type="match status" value="1"/>
</dbReference>
<dbReference type="Pfam" id="PF01370">
    <property type="entry name" value="Epimerase"/>
    <property type="match status" value="1"/>
</dbReference>